<proteinExistence type="predicted"/>
<dbReference type="AlphaFoldDB" id="A0A1M7Y8S9"/>
<evidence type="ECO:0000313" key="1">
    <source>
        <dbReference type="EMBL" id="SHO49044.1"/>
    </source>
</evidence>
<keyword evidence="2" id="KW-1185">Reference proteome</keyword>
<evidence type="ECO:0000313" key="2">
    <source>
        <dbReference type="Proteomes" id="UP000184603"/>
    </source>
</evidence>
<sequence>MARKRTKIRYCYEDYMNNSSAVEKAEYQEQFAPLIDIITRAEDDKEVMALAKAYDSEHGTEMFAEAVHLTVYCIACSKFDCDC</sequence>
<reference evidence="1 2" key="1">
    <citation type="submission" date="2016-12" db="EMBL/GenBank/DDBJ databases">
        <authorList>
            <person name="Song W.-J."/>
            <person name="Kurnit D.M."/>
        </authorList>
    </citation>
    <scope>NUCLEOTIDE SEQUENCE [LARGE SCALE GENOMIC DNA]</scope>
    <source>
        <strain evidence="1 2">DSM 18488</strain>
    </source>
</reference>
<organism evidence="1 2">
    <name type="scientific">Desulfopila aestuarii DSM 18488</name>
    <dbReference type="NCBI Taxonomy" id="1121416"/>
    <lineage>
        <taxon>Bacteria</taxon>
        <taxon>Pseudomonadati</taxon>
        <taxon>Thermodesulfobacteriota</taxon>
        <taxon>Desulfobulbia</taxon>
        <taxon>Desulfobulbales</taxon>
        <taxon>Desulfocapsaceae</taxon>
        <taxon>Desulfopila</taxon>
    </lineage>
</organism>
<dbReference type="EMBL" id="FRFE01000012">
    <property type="protein sequence ID" value="SHO49044.1"/>
    <property type="molecule type" value="Genomic_DNA"/>
</dbReference>
<accession>A0A1M7Y8S9</accession>
<dbReference type="Proteomes" id="UP000184603">
    <property type="component" value="Unassembled WGS sequence"/>
</dbReference>
<gene>
    <name evidence="1" type="ORF">SAMN02745220_02646</name>
</gene>
<name>A0A1M7Y8S9_9BACT</name>
<protein>
    <submittedName>
        <fullName evidence="1">Uncharacterized protein</fullName>
    </submittedName>
</protein>
<dbReference type="STRING" id="1121416.SAMN02745220_02646"/>